<dbReference type="InterPro" id="IPR025250">
    <property type="entry name" value="DUF4199"/>
</dbReference>
<keyword evidence="1" id="KW-0812">Transmembrane</keyword>
<keyword evidence="1" id="KW-1133">Transmembrane helix</keyword>
<organism evidence="2 3">
    <name type="scientific">Flavobacterium aciduliphilum</name>
    <dbReference type="NCBI Taxonomy" id="1101402"/>
    <lineage>
        <taxon>Bacteria</taxon>
        <taxon>Pseudomonadati</taxon>
        <taxon>Bacteroidota</taxon>
        <taxon>Flavobacteriia</taxon>
        <taxon>Flavobacteriales</taxon>
        <taxon>Flavobacteriaceae</taxon>
        <taxon>Flavobacterium</taxon>
    </lineage>
</organism>
<gene>
    <name evidence="2" type="ORF">CLV55_101444</name>
</gene>
<feature type="transmembrane region" description="Helical" evidence="1">
    <location>
        <begin position="150"/>
        <end position="168"/>
    </location>
</feature>
<name>A0A328YQ37_9FLAO</name>
<feature type="transmembrane region" description="Helical" evidence="1">
    <location>
        <begin position="36"/>
        <end position="56"/>
    </location>
</feature>
<keyword evidence="3" id="KW-1185">Reference proteome</keyword>
<evidence type="ECO:0000313" key="2">
    <source>
        <dbReference type="EMBL" id="RAR75740.1"/>
    </source>
</evidence>
<sequence length="176" mass="19985">MNSIIKKNGITYGIISGVISALITTMIYTIDLKLFLSGWITFLKLCVFLTLAIILLTSTKKQLKDEFSFKNAFTTYFIFIVIASLITTFFEIILFNIIDPSLKETLKEMAIKYATEILEKFGTPTSKLNEAIKNIQENDQFSVIQLIKGFFTYILISSIFGLILAAIFKTNNKNFN</sequence>
<dbReference type="EMBL" id="QLSZ01000001">
    <property type="protein sequence ID" value="RAR75740.1"/>
    <property type="molecule type" value="Genomic_DNA"/>
</dbReference>
<comment type="caution">
    <text evidence="2">The sequence shown here is derived from an EMBL/GenBank/DDBJ whole genome shotgun (WGS) entry which is preliminary data.</text>
</comment>
<dbReference type="Proteomes" id="UP000248840">
    <property type="component" value="Unassembled WGS sequence"/>
</dbReference>
<protein>
    <submittedName>
        <fullName evidence="2">Uncharacterized protein DUF4199</fullName>
    </submittedName>
</protein>
<proteinExistence type="predicted"/>
<evidence type="ECO:0000313" key="3">
    <source>
        <dbReference type="Proteomes" id="UP000248840"/>
    </source>
</evidence>
<keyword evidence="1" id="KW-0472">Membrane</keyword>
<evidence type="ECO:0000256" key="1">
    <source>
        <dbReference type="SAM" id="Phobius"/>
    </source>
</evidence>
<reference evidence="2 3" key="1">
    <citation type="submission" date="2018-06" db="EMBL/GenBank/DDBJ databases">
        <title>Genomic Encyclopedia of Archaeal and Bacterial Type Strains, Phase II (KMG-II): from individual species to whole genera.</title>
        <authorList>
            <person name="Goeker M."/>
        </authorList>
    </citation>
    <scope>NUCLEOTIDE SEQUENCE [LARGE SCALE GENOMIC DNA]</scope>
    <source>
        <strain evidence="2 3">DSM 25663</strain>
    </source>
</reference>
<dbReference type="Pfam" id="PF13858">
    <property type="entry name" value="DUF4199"/>
    <property type="match status" value="1"/>
</dbReference>
<feature type="transmembrane region" description="Helical" evidence="1">
    <location>
        <begin position="76"/>
        <end position="98"/>
    </location>
</feature>
<feature type="transmembrane region" description="Helical" evidence="1">
    <location>
        <begin position="12"/>
        <end position="30"/>
    </location>
</feature>
<accession>A0A328YQ37</accession>
<dbReference type="RefSeq" id="WP_112112093.1">
    <property type="nucleotide sequence ID" value="NZ_QLSZ01000001.1"/>
</dbReference>
<dbReference type="OrthoDB" id="660361at2"/>
<dbReference type="AlphaFoldDB" id="A0A328YQ37"/>